<gene>
    <name evidence="1" type="ORF">KDAU_43720</name>
</gene>
<dbReference type="CDD" id="cd07820">
    <property type="entry name" value="SRPBCC_3"/>
    <property type="match status" value="1"/>
</dbReference>
<comment type="caution">
    <text evidence="1">The sequence shown here is derived from an EMBL/GenBank/DDBJ whole genome shotgun (WGS) entry which is preliminary data.</text>
</comment>
<reference evidence="2" key="1">
    <citation type="submission" date="2018-12" db="EMBL/GenBank/DDBJ databases">
        <title>Tengunoibacter tsumagoiensis gen. nov., sp. nov., Dictyobacter kobayashii sp. nov., D. alpinus sp. nov., and D. joshuensis sp. nov. and description of Dictyobacteraceae fam. nov. within the order Ktedonobacterales isolated from Tengu-no-mugimeshi.</title>
        <authorList>
            <person name="Wang C.M."/>
            <person name="Zheng Y."/>
            <person name="Sakai Y."/>
            <person name="Toyoda A."/>
            <person name="Minakuchi Y."/>
            <person name="Abe K."/>
            <person name="Yokota A."/>
            <person name="Yabe S."/>
        </authorList>
    </citation>
    <scope>NUCLEOTIDE SEQUENCE [LARGE SCALE GENOMIC DNA]</scope>
    <source>
        <strain evidence="2">S-27</strain>
    </source>
</reference>
<dbReference type="AlphaFoldDB" id="A0A401ZJM0"/>
<protein>
    <recommendedName>
        <fullName evidence="3">Cell division protein</fullName>
    </recommendedName>
</protein>
<evidence type="ECO:0000313" key="2">
    <source>
        <dbReference type="Proteomes" id="UP000287224"/>
    </source>
</evidence>
<dbReference type="SUPFAM" id="SSF55961">
    <property type="entry name" value="Bet v1-like"/>
    <property type="match status" value="1"/>
</dbReference>
<dbReference type="InterPro" id="IPR023393">
    <property type="entry name" value="START-like_dom_sf"/>
</dbReference>
<dbReference type="Gene3D" id="3.30.530.20">
    <property type="match status" value="1"/>
</dbReference>
<evidence type="ECO:0000313" key="1">
    <source>
        <dbReference type="EMBL" id="GCE07043.1"/>
    </source>
</evidence>
<name>A0A401ZJM0_9CHLR</name>
<dbReference type="Proteomes" id="UP000287224">
    <property type="component" value="Unassembled WGS sequence"/>
</dbReference>
<evidence type="ECO:0008006" key="3">
    <source>
        <dbReference type="Google" id="ProtNLM"/>
    </source>
</evidence>
<dbReference type="EMBL" id="BIFQ01000001">
    <property type="protein sequence ID" value="GCE07043.1"/>
    <property type="molecule type" value="Genomic_DNA"/>
</dbReference>
<accession>A0A401ZJM0</accession>
<keyword evidence="2" id="KW-1185">Reference proteome</keyword>
<sequence length="155" mass="17636">MNMAIIHLDTIIQAPVERCFDLSISVDAHSGSMSHTRERAIAGVTSGLMQLGDVVTWEAVHFGIKQHLTSKITAYERPSRFVDEMVRGVFQEITHVHDFLPQPDGTTLMRDTFIFRAPLGILGRLAETLFLTRYMRHLLLDRNRYLKQLAEQNGS</sequence>
<organism evidence="1 2">
    <name type="scientific">Dictyobacter aurantiacus</name>
    <dbReference type="NCBI Taxonomy" id="1936993"/>
    <lineage>
        <taxon>Bacteria</taxon>
        <taxon>Bacillati</taxon>
        <taxon>Chloroflexota</taxon>
        <taxon>Ktedonobacteria</taxon>
        <taxon>Ktedonobacterales</taxon>
        <taxon>Dictyobacteraceae</taxon>
        <taxon>Dictyobacter</taxon>
    </lineage>
</organism>
<proteinExistence type="predicted"/>